<evidence type="ECO:0000313" key="1">
    <source>
        <dbReference type="EMBL" id="KAF2631413.1"/>
    </source>
</evidence>
<name>A0ACB6SBM9_9PLEO</name>
<evidence type="ECO:0000313" key="2">
    <source>
        <dbReference type="Proteomes" id="UP000799754"/>
    </source>
</evidence>
<reference evidence="1" key="1">
    <citation type="journal article" date="2020" name="Stud. Mycol.">
        <title>101 Dothideomycetes genomes: a test case for predicting lifestyles and emergence of pathogens.</title>
        <authorList>
            <person name="Haridas S."/>
            <person name="Albert R."/>
            <person name="Binder M."/>
            <person name="Bloem J."/>
            <person name="Labutti K."/>
            <person name="Salamov A."/>
            <person name="Andreopoulos B."/>
            <person name="Baker S."/>
            <person name="Barry K."/>
            <person name="Bills G."/>
            <person name="Bluhm B."/>
            <person name="Cannon C."/>
            <person name="Castanera R."/>
            <person name="Culley D."/>
            <person name="Daum C."/>
            <person name="Ezra D."/>
            <person name="Gonzalez J."/>
            <person name="Henrissat B."/>
            <person name="Kuo A."/>
            <person name="Liang C."/>
            <person name="Lipzen A."/>
            <person name="Lutzoni F."/>
            <person name="Magnuson J."/>
            <person name="Mondo S."/>
            <person name="Nolan M."/>
            <person name="Ohm R."/>
            <person name="Pangilinan J."/>
            <person name="Park H.-J."/>
            <person name="Ramirez L."/>
            <person name="Alfaro M."/>
            <person name="Sun H."/>
            <person name="Tritt A."/>
            <person name="Yoshinaga Y."/>
            <person name="Zwiers L.-H."/>
            <person name="Turgeon B."/>
            <person name="Goodwin S."/>
            <person name="Spatafora J."/>
            <person name="Crous P."/>
            <person name="Grigoriev I."/>
        </authorList>
    </citation>
    <scope>NUCLEOTIDE SEQUENCE</scope>
    <source>
        <strain evidence="1">CBS 525.71</strain>
    </source>
</reference>
<accession>A0ACB6SBM9</accession>
<comment type="caution">
    <text evidence="1">The sequence shown here is derived from an EMBL/GenBank/DDBJ whole genome shotgun (WGS) entry which is preliminary data.</text>
</comment>
<organism evidence="1 2">
    <name type="scientific">Macroventuria anomochaeta</name>
    <dbReference type="NCBI Taxonomy" id="301207"/>
    <lineage>
        <taxon>Eukaryota</taxon>
        <taxon>Fungi</taxon>
        <taxon>Dikarya</taxon>
        <taxon>Ascomycota</taxon>
        <taxon>Pezizomycotina</taxon>
        <taxon>Dothideomycetes</taxon>
        <taxon>Pleosporomycetidae</taxon>
        <taxon>Pleosporales</taxon>
        <taxon>Pleosporineae</taxon>
        <taxon>Didymellaceae</taxon>
        <taxon>Macroventuria</taxon>
    </lineage>
</organism>
<gene>
    <name evidence="1" type="ORF">BU25DRAFT_428372</name>
</gene>
<proteinExistence type="predicted"/>
<keyword evidence="2" id="KW-1185">Reference proteome</keyword>
<dbReference type="Proteomes" id="UP000799754">
    <property type="component" value="Unassembled WGS sequence"/>
</dbReference>
<protein>
    <submittedName>
        <fullName evidence="1">Uncharacterized protein</fullName>
    </submittedName>
</protein>
<sequence length="218" mass="25108">MINSTTKADQTATESSNTPTLPTEIWLQILEHDDIKHLWLSVRNISRAYRDCVERLFSTKYLHRVSITLSLPQRDLVTNKLKWPGDPIPTSQLVMAYARLSEDGKRLRLESSTVVKDGYSEKTLEELREAGSLPKERLEEALTTVNMSTHPMAGLTIKLSVRIDWDETRKVLAWDVEWRSVLSRFLDAKDRQGKIWPTTVWDTVPRGLPWRSDQAHLA</sequence>
<dbReference type="EMBL" id="MU006704">
    <property type="protein sequence ID" value="KAF2631413.1"/>
    <property type="molecule type" value="Genomic_DNA"/>
</dbReference>